<evidence type="ECO:0000259" key="9">
    <source>
        <dbReference type="Pfam" id="PF02397"/>
    </source>
</evidence>
<dbReference type="Gene3D" id="3.40.50.720">
    <property type="entry name" value="NAD(P)-binding Rossmann-like Domain"/>
    <property type="match status" value="1"/>
</dbReference>
<protein>
    <submittedName>
        <fullName evidence="10">Undecaprenyl-phosphate glucose phosphotransferase</fullName>
        <ecNumber evidence="10">2.7.8.31</ecNumber>
    </submittedName>
</protein>
<dbReference type="EMBL" id="CP060718">
    <property type="protein sequence ID" value="QNN67125.1"/>
    <property type="molecule type" value="Genomic_DNA"/>
</dbReference>
<evidence type="ECO:0000256" key="1">
    <source>
        <dbReference type="ARBA" id="ARBA00004141"/>
    </source>
</evidence>
<feature type="domain" description="Bacterial sugar transferase" evidence="9">
    <location>
        <begin position="291"/>
        <end position="479"/>
    </location>
</feature>
<evidence type="ECO:0000256" key="4">
    <source>
        <dbReference type="ARBA" id="ARBA00022692"/>
    </source>
</evidence>
<dbReference type="NCBIfam" id="TIGR03023">
    <property type="entry name" value="WcaJ_sugtrans"/>
    <property type="match status" value="1"/>
</dbReference>
<dbReference type="PANTHER" id="PTHR30576:SF0">
    <property type="entry name" value="UNDECAPRENYL-PHOSPHATE N-ACETYLGALACTOSAMINYL 1-PHOSPHATE TRANSFERASE-RELATED"/>
    <property type="match status" value="1"/>
</dbReference>
<dbReference type="GO" id="GO:0016020">
    <property type="term" value="C:membrane"/>
    <property type="evidence" value="ECO:0007669"/>
    <property type="project" value="UniProtKB-SubCell"/>
</dbReference>
<sequence>MRAEAAERPLEESKAAVRLPLSLPAISWVSRLVELAAVLGASYLATLIYDLRVPQDLAINYGRLTLLTGIVYLVLSESMGANDVEAQLSFRKALGRVLSSLVFTAVTLLTVGFFLKATEEFSRIWVVTFFALSAAGLIVTRAALIPLTRRLKRQGVFNQRVAIYGAGPQGSRLAEYILGHEKLTLSINGFYDDRVPANVQTHGLPVLGGSQRLIADIRQGLVDQVIVALPWSAEKRLREVVELIALTPVRIRLAPDIAGFVFAQRTVVLLGEVPVVTVFERPISGVDQALKWLEDKVLGLLILAVAAPLMAVIGIAIKLDTPGPVFFRQQREGFNNRPFLVWKFRTMFADRCEGDNIAQATRRDPRITRVGALLRRSSLDELPQLINVLLGQMSLVGPRPHAASTRAGGRVFSEVIARYAARHNVKPGLTGWAQICGWRGETQTEEQLQKRFEYDLHYIDNWSVWFDLYILIRTAATVLGQKGAY</sequence>
<evidence type="ECO:0000256" key="2">
    <source>
        <dbReference type="ARBA" id="ARBA00006464"/>
    </source>
</evidence>
<evidence type="ECO:0000256" key="3">
    <source>
        <dbReference type="ARBA" id="ARBA00022679"/>
    </source>
</evidence>
<keyword evidence="6 8" id="KW-0472">Membrane</keyword>
<dbReference type="SUPFAM" id="SSF51735">
    <property type="entry name" value="NAD(P)-binding Rossmann-fold domains"/>
    <property type="match status" value="1"/>
</dbReference>
<feature type="transmembrane region" description="Helical" evidence="8">
    <location>
        <begin position="28"/>
        <end position="49"/>
    </location>
</feature>
<dbReference type="GO" id="GO:0000271">
    <property type="term" value="P:polysaccharide biosynthetic process"/>
    <property type="evidence" value="ECO:0007669"/>
    <property type="project" value="UniProtKB-KW"/>
</dbReference>
<dbReference type="KEGG" id="slut:H9L13_10910"/>
<keyword evidence="3 10" id="KW-0808">Transferase</keyword>
<keyword evidence="7" id="KW-0270">Exopolysaccharide synthesis</keyword>
<dbReference type="InterPro" id="IPR036291">
    <property type="entry name" value="NAD(P)-bd_dom_sf"/>
</dbReference>
<dbReference type="Pfam" id="PF02397">
    <property type="entry name" value="Bac_transf"/>
    <property type="match status" value="1"/>
</dbReference>
<evidence type="ECO:0000256" key="6">
    <source>
        <dbReference type="ARBA" id="ARBA00023136"/>
    </source>
</evidence>
<evidence type="ECO:0000313" key="11">
    <source>
        <dbReference type="Proteomes" id="UP000515971"/>
    </source>
</evidence>
<feature type="transmembrane region" description="Helical" evidence="8">
    <location>
        <begin position="61"/>
        <end position="81"/>
    </location>
</feature>
<dbReference type="InterPro" id="IPR017473">
    <property type="entry name" value="Undecaprenyl-P_gluc_Ptfrase"/>
</dbReference>
<dbReference type="Pfam" id="PF13727">
    <property type="entry name" value="CoA_binding_3"/>
    <property type="match status" value="1"/>
</dbReference>
<feature type="transmembrane region" description="Helical" evidence="8">
    <location>
        <begin position="297"/>
        <end position="317"/>
    </location>
</feature>
<evidence type="ECO:0000256" key="7">
    <source>
        <dbReference type="ARBA" id="ARBA00023169"/>
    </source>
</evidence>
<name>A0A7G9SH00_9SPHN</name>
<organism evidence="10 11">
    <name type="scientific">Sphingomonas lutea</name>
    <dbReference type="NCBI Taxonomy" id="1045317"/>
    <lineage>
        <taxon>Bacteria</taxon>
        <taxon>Pseudomonadati</taxon>
        <taxon>Pseudomonadota</taxon>
        <taxon>Alphaproteobacteria</taxon>
        <taxon>Sphingomonadales</taxon>
        <taxon>Sphingomonadaceae</taxon>
        <taxon>Sphingomonas</taxon>
    </lineage>
</organism>
<dbReference type="PANTHER" id="PTHR30576">
    <property type="entry name" value="COLANIC BIOSYNTHESIS UDP-GLUCOSE LIPID CARRIER TRANSFERASE"/>
    <property type="match status" value="1"/>
</dbReference>
<dbReference type="RefSeq" id="WP_187537717.1">
    <property type="nucleotide sequence ID" value="NZ_BAABJT010000001.1"/>
</dbReference>
<evidence type="ECO:0000256" key="8">
    <source>
        <dbReference type="SAM" id="Phobius"/>
    </source>
</evidence>
<keyword evidence="11" id="KW-1185">Reference proteome</keyword>
<dbReference type="NCBIfam" id="TIGR03025">
    <property type="entry name" value="EPS_sugtrans"/>
    <property type="match status" value="1"/>
</dbReference>
<dbReference type="EC" id="2.7.8.31" evidence="10"/>
<gene>
    <name evidence="10" type="ORF">H9L13_10910</name>
</gene>
<dbReference type="InterPro" id="IPR003362">
    <property type="entry name" value="Bact_transf"/>
</dbReference>
<accession>A0A7G9SH00</accession>
<evidence type="ECO:0000313" key="10">
    <source>
        <dbReference type="EMBL" id="QNN67125.1"/>
    </source>
</evidence>
<comment type="similarity">
    <text evidence="2">Belongs to the bacterial sugar transferase family.</text>
</comment>
<evidence type="ECO:0000256" key="5">
    <source>
        <dbReference type="ARBA" id="ARBA00022989"/>
    </source>
</evidence>
<comment type="subcellular location">
    <subcellularLocation>
        <location evidence="1">Membrane</location>
        <topology evidence="1">Multi-pass membrane protein</topology>
    </subcellularLocation>
</comment>
<keyword evidence="5 8" id="KW-1133">Transmembrane helix</keyword>
<dbReference type="InterPro" id="IPR017475">
    <property type="entry name" value="EPS_sugar_tfrase"/>
</dbReference>
<dbReference type="GO" id="GO:0089702">
    <property type="term" value="F:undecaprenyl-phosphate glucose phosphotransferase activity"/>
    <property type="evidence" value="ECO:0007669"/>
    <property type="project" value="UniProtKB-EC"/>
</dbReference>
<reference evidence="10 11" key="1">
    <citation type="submission" date="2020-08" db="EMBL/GenBank/DDBJ databases">
        <title>Genome sequence of Sphingomonas lutea KCTC 23642T.</title>
        <authorList>
            <person name="Hyun D.-W."/>
            <person name="Bae J.-W."/>
        </authorList>
    </citation>
    <scope>NUCLEOTIDE SEQUENCE [LARGE SCALE GENOMIC DNA]</scope>
    <source>
        <strain evidence="10 11">KCTC 23642</strain>
    </source>
</reference>
<dbReference type="Proteomes" id="UP000515971">
    <property type="component" value="Chromosome"/>
</dbReference>
<dbReference type="AlphaFoldDB" id="A0A7G9SH00"/>
<keyword evidence="4 8" id="KW-0812">Transmembrane</keyword>
<feature type="transmembrane region" description="Helical" evidence="8">
    <location>
        <begin position="93"/>
        <end position="115"/>
    </location>
</feature>
<feature type="transmembrane region" description="Helical" evidence="8">
    <location>
        <begin position="121"/>
        <end position="144"/>
    </location>
</feature>
<proteinExistence type="inferred from homology"/>